<feature type="compositionally biased region" description="Gly residues" evidence="1">
    <location>
        <begin position="345"/>
        <end position="357"/>
    </location>
</feature>
<evidence type="ECO:0000259" key="2">
    <source>
        <dbReference type="Pfam" id="PF10157"/>
    </source>
</evidence>
<dbReference type="InterPro" id="IPR019314">
    <property type="entry name" value="BORCS6"/>
</dbReference>
<feature type="region of interest" description="Disordered" evidence="1">
    <location>
        <begin position="110"/>
        <end position="164"/>
    </location>
</feature>
<dbReference type="STRING" id="33528.ENSGAFP00000003884"/>
<protein>
    <recommendedName>
        <fullName evidence="2">BLOC-1-related complex subunit 6 C-terminal helix domain-containing protein</fullName>
    </recommendedName>
</protein>
<dbReference type="AlphaFoldDB" id="A0A315W2F2"/>
<dbReference type="Proteomes" id="UP000250572">
    <property type="component" value="Unassembled WGS sequence"/>
</dbReference>
<dbReference type="Pfam" id="PF10157">
    <property type="entry name" value="BORCS6"/>
    <property type="match status" value="1"/>
</dbReference>
<dbReference type="InterPro" id="IPR046465">
    <property type="entry name" value="BORCS6_C"/>
</dbReference>
<feature type="compositionally biased region" description="Low complexity" evidence="1">
    <location>
        <begin position="290"/>
        <end position="311"/>
    </location>
</feature>
<reference evidence="3 4" key="1">
    <citation type="journal article" date="2018" name="G3 (Bethesda)">
        <title>A High-Quality Reference Genome for the Invasive Mosquitofish Gambusia affinis Using a Chicago Library.</title>
        <authorList>
            <person name="Hoffberg S.L."/>
            <person name="Troendle N.J."/>
            <person name="Glenn T.C."/>
            <person name="Mahmud O."/>
            <person name="Louha S."/>
            <person name="Chalopin D."/>
            <person name="Bennetzen J.L."/>
            <person name="Mauricio R."/>
        </authorList>
    </citation>
    <scope>NUCLEOTIDE SEQUENCE [LARGE SCALE GENOMIC DNA]</scope>
    <source>
        <strain evidence="3">NE01/NJP1002.9</strain>
        <tissue evidence="3">Muscle</tissue>
    </source>
</reference>
<feature type="compositionally biased region" description="Basic and acidic residues" evidence="1">
    <location>
        <begin position="237"/>
        <end position="251"/>
    </location>
</feature>
<feature type="region of interest" description="Disordered" evidence="1">
    <location>
        <begin position="237"/>
        <end position="316"/>
    </location>
</feature>
<keyword evidence="4" id="KW-1185">Reference proteome</keyword>
<feature type="region of interest" description="Disordered" evidence="1">
    <location>
        <begin position="341"/>
        <end position="364"/>
    </location>
</feature>
<evidence type="ECO:0000313" key="4">
    <source>
        <dbReference type="Proteomes" id="UP000250572"/>
    </source>
</evidence>
<name>A0A315W2F2_GAMAF</name>
<comment type="caution">
    <text evidence="3">The sequence shown here is derived from an EMBL/GenBank/DDBJ whole genome shotgun (WGS) entry which is preliminary data.</text>
</comment>
<gene>
    <name evidence="3" type="ORF">CCH79_00017945</name>
</gene>
<dbReference type="GO" id="GO:0099078">
    <property type="term" value="C:BORC complex"/>
    <property type="evidence" value="ECO:0007669"/>
    <property type="project" value="TreeGrafter"/>
</dbReference>
<dbReference type="PANTHER" id="PTHR13440">
    <property type="entry name" value="BLOC-1 RELATED COMPLEX SUBUNIT 6"/>
    <property type="match status" value="1"/>
</dbReference>
<dbReference type="EMBL" id="NHOQ01000607">
    <property type="protein sequence ID" value="PWA29425.1"/>
    <property type="molecule type" value="Genomic_DNA"/>
</dbReference>
<evidence type="ECO:0000313" key="3">
    <source>
        <dbReference type="EMBL" id="PWA29425.1"/>
    </source>
</evidence>
<dbReference type="PANTHER" id="PTHR13440:SF7">
    <property type="entry name" value="BLOC-1 RELATED COMPLEX SUBUNIT 6"/>
    <property type="match status" value="1"/>
</dbReference>
<accession>A0A315W2F2</accession>
<feature type="domain" description="BLOC-1-related complex subunit 6 C-terminal helix" evidence="2">
    <location>
        <begin position="426"/>
        <end position="525"/>
    </location>
</feature>
<proteinExistence type="predicted"/>
<dbReference type="GO" id="GO:0032418">
    <property type="term" value="P:lysosome localization"/>
    <property type="evidence" value="ECO:0007669"/>
    <property type="project" value="TreeGrafter"/>
</dbReference>
<feature type="compositionally biased region" description="Basic and acidic residues" evidence="1">
    <location>
        <begin position="132"/>
        <end position="155"/>
    </location>
</feature>
<feature type="compositionally biased region" description="Basic and acidic residues" evidence="1">
    <location>
        <begin position="258"/>
        <end position="274"/>
    </location>
</feature>
<organism evidence="3 4">
    <name type="scientific">Gambusia affinis</name>
    <name type="common">Western mosquitofish</name>
    <name type="synonym">Heterandria affinis</name>
    <dbReference type="NCBI Taxonomy" id="33528"/>
    <lineage>
        <taxon>Eukaryota</taxon>
        <taxon>Metazoa</taxon>
        <taxon>Chordata</taxon>
        <taxon>Craniata</taxon>
        <taxon>Vertebrata</taxon>
        <taxon>Euteleostomi</taxon>
        <taxon>Actinopterygii</taxon>
        <taxon>Neopterygii</taxon>
        <taxon>Teleostei</taxon>
        <taxon>Neoteleostei</taxon>
        <taxon>Acanthomorphata</taxon>
        <taxon>Ovalentaria</taxon>
        <taxon>Atherinomorphae</taxon>
        <taxon>Cyprinodontiformes</taxon>
        <taxon>Poeciliidae</taxon>
        <taxon>Poeciliinae</taxon>
        <taxon>Gambusia</taxon>
    </lineage>
</organism>
<sequence>MKDEQHSQVTLCCDEDISVDIIQPDIRCRSDMTPNPHCTSTQVSIRAEYLVPAVQRVEVWPAILKEHQVRNYEQCKFSLKDLLEKTAEGGMSLSPVVGTEVPEAANGVATPVSLENGPHAPVSVKHGGSRLPDNRAESMDGRTENHVDTANRRNAAESNFDTETNLHERTSSLSLHGSQVVDLSYHDDAETGNSESKDTDIPEGSKAEDLVLMWDSAPHAEPTDVCQQGGPEIAERYLTEVESEERRLDRREEDEDGEKEKQDMETDEKNENRWRNTGGRTKKEPSQHYSSSAPGLSTSSSSTPQPALLTSDDAPCPPHVMAQVWVRNNRGMQDSKSLDEISRACGGGPGARGGGRSGQSEGRRATISSALELEGTVSREGDLTNFITKNLEQKIKMSSKPSLDCTDCSGPIYRSRGLSRRPADIPPIDPTVLLDLQRHTQEVAHSVEMMMKSLNGTIQNMTALSVGYIQTYRDSVDSLGESVDMSIKGMYTLMARCEELDRSMQPIHTLAAQIRDIKRTLDALEAICK</sequence>
<evidence type="ECO:0000256" key="1">
    <source>
        <dbReference type="SAM" id="MobiDB-lite"/>
    </source>
</evidence>